<proteinExistence type="predicted"/>
<name>A0ABR2GLQ9_9EUKA</name>
<keyword evidence="2" id="KW-1185">Reference proteome</keyword>
<evidence type="ECO:0000313" key="1">
    <source>
        <dbReference type="EMBL" id="KAK8834170.1"/>
    </source>
</evidence>
<gene>
    <name evidence="1" type="ORF">M9Y10_033250</name>
</gene>
<dbReference type="EMBL" id="JAPFFF010000483">
    <property type="protein sequence ID" value="KAK8834170.1"/>
    <property type="molecule type" value="Genomic_DNA"/>
</dbReference>
<evidence type="ECO:0008006" key="3">
    <source>
        <dbReference type="Google" id="ProtNLM"/>
    </source>
</evidence>
<accession>A0ABR2GLQ9</accession>
<sequence>MMRGKNQISVILIKNAELSRVPITDQTQKIRNRTNLKIREFGNKYYQVKGILDRMNIKRDALFYIGKELEKQYKNQKKGIHIQTQCKRMKEALHCWYCEHFYKELTVPIPSFINKLISLNVNYQKSTQTTIKQNDKSNNENNCYEMQDEISNNTSTITNDNPNLSILNDAKINQEIDCFDLANATEGNVKCYNEDIFNPFMNIFHI</sequence>
<reference evidence="1 2" key="1">
    <citation type="submission" date="2024-04" db="EMBL/GenBank/DDBJ databases">
        <title>Tritrichomonas musculus Genome.</title>
        <authorList>
            <person name="Alves-Ferreira E."/>
            <person name="Grigg M."/>
            <person name="Lorenzi H."/>
            <person name="Galac M."/>
        </authorList>
    </citation>
    <scope>NUCLEOTIDE SEQUENCE [LARGE SCALE GENOMIC DNA]</scope>
    <source>
        <strain evidence="1 2">EAF2021</strain>
    </source>
</reference>
<dbReference type="Proteomes" id="UP001470230">
    <property type="component" value="Unassembled WGS sequence"/>
</dbReference>
<comment type="caution">
    <text evidence="1">The sequence shown here is derived from an EMBL/GenBank/DDBJ whole genome shotgun (WGS) entry which is preliminary data.</text>
</comment>
<protein>
    <recommendedName>
        <fullName evidence="3">Initiator binding domain-containing protein</fullName>
    </recommendedName>
</protein>
<evidence type="ECO:0000313" key="2">
    <source>
        <dbReference type="Proteomes" id="UP001470230"/>
    </source>
</evidence>
<organism evidence="1 2">
    <name type="scientific">Tritrichomonas musculus</name>
    <dbReference type="NCBI Taxonomy" id="1915356"/>
    <lineage>
        <taxon>Eukaryota</taxon>
        <taxon>Metamonada</taxon>
        <taxon>Parabasalia</taxon>
        <taxon>Tritrichomonadida</taxon>
        <taxon>Tritrichomonadidae</taxon>
        <taxon>Tritrichomonas</taxon>
    </lineage>
</organism>